<dbReference type="Proteomes" id="UP000054683">
    <property type="component" value="Unassembled WGS sequence"/>
</dbReference>
<reference evidence="1 2" key="1">
    <citation type="submission" date="2016-01" db="EMBL/GenBank/DDBJ databases">
        <authorList>
            <person name="Oliw E.H."/>
        </authorList>
    </citation>
    <scope>NUCLEOTIDE SEQUENCE [LARGE SCALE GENOMIC DNA]</scope>
    <source>
        <strain evidence="1">LMG 27134</strain>
    </source>
</reference>
<organism evidence="1 2">
    <name type="scientific">Caballeronia udeis</name>
    <dbReference type="NCBI Taxonomy" id="1232866"/>
    <lineage>
        <taxon>Bacteria</taxon>
        <taxon>Pseudomonadati</taxon>
        <taxon>Pseudomonadota</taxon>
        <taxon>Betaproteobacteria</taxon>
        <taxon>Burkholderiales</taxon>
        <taxon>Burkholderiaceae</taxon>
        <taxon>Caballeronia</taxon>
    </lineage>
</organism>
<sequence length="31" mass="3569">MDTEPTIHRKFKFFCSSLNDDIGGLQLSIVR</sequence>
<name>A0A158G568_9BURK</name>
<dbReference type="EMBL" id="FCOK02000010">
    <property type="protein sequence ID" value="SAL27011.1"/>
    <property type="molecule type" value="Genomic_DNA"/>
</dbReference>
<evidence type="ECO:0000313" key="1">
    <source>
        <dbReference type="EMBL" id="SAL27011.1"/>
    </source>
</evidence>
<gene>
    <name evidence="1" type="ORF">AWB69_02043</name>
</gene>
<proteinExistence type="predicted"/>
<accession>A0A158G568</accession>
<protein>
    <submittedName>
        <fullName evidence="1">Uncharacterized protein</fullName>
    </submittedName>
</protein>
<evidence type="ECO:0000313" key="2">
    <source>
        <dbReference type="Proteomes" id="UP000054683"/>
    </source>
</evidence>
<dbReference type="AlphaFoldDB" id="A0A158G568"/>